<evidence type="ECO:0000256" key="2">
    <source>
        <dbReference type="ARBA" id="ARBA00022525"/>
    </source>
</evidence>
<dbReference type="Proteomes" id="UP000586634">
    <property type="component" value="Unassembled WGS sequence"/>
</dbReference>
<evidence type="ECO:0000313" key="6">
    <source>
        <dbReference type="Proteomes" id="UP000586634"/>
    </source>
</evidence>
<name>A0A7L1I820_9CHAR</name>
<comment type="subcellular location">
    <subcellularLocation>
        <location evidence="1">Secreted</location>
    </subcellularLocation>
</comment>
<dbReference type="SMART" id="SM00832">
    <property type="entry name" value="C8"/>
    <property type="match status" value="1"/>
</dbReference>
<dbReference type="AlphaFoldDB" id="A0A7L1I820"/>
<feature type="non-terminal residue" evidence="5">
    <location>
        <position position="1"/>
    </location>
</feature>
<feature type="domain" description="VWF/SSPO/Zonadhesin-like cysteine-rich" evidence="4">
    <location>
        <begin position="23"/>
        <end position="80"/>
    </location>
</feature>
<evidence type="ECO:0000256" key="3">
    <source>
        <dbReference type="ARBA" id="ARBA00023157"/>
    </source>
</evidence>
<protein>
    <submittedName>
        <fullName evidence="5">SSPO protein</fullName>
    </submittedName>
</protein>
<dbReference type="PANTHER" id="PTHR11339">
    <property type="entry name" value="EXTRACELLULAR MATRIX GLYCOPROTEIN RELATED"/>
    <property type="match status" value="1"/>
</dbReference>
<comment type="caution">
    <text evidence="5">The sequence shown here is derived from an EMBL/GenBank/DDBJ whole genome shotgun (WGS) entry which is preliminary data.</text>
</comment>
<feature type="non-terminal residue" evidence="5">
    <location>
        <position position="125"/>
    </location>
</feature>
<keyword evidence="3" id="KW-1015">Disulfide bond</keyword>
<dbReference type="InterPro" id="IPR050780">
    <property type="entry name" value="Mucin_vWF_Thrombospondin_sf"/>
</dbReference>
<gene>
    <name evidence="5" type="primary">Sspo_2</name>
    <name evidence="5" type="ORF">NYCSEM_R01306</name>
</gene>
<dbReference type="PANTHER" id="PTHR11339:SF396">
    <property type="entry name" value="SCO-SPONDIN"/>
    <property type="match status" value="1"/>
</dbReference>
<keyword evidence="2" id="KW-0964">Secreted</keyword>
<evidence type="ECO:0000259" key="4">
    <source>
        <dbReference type="SMART" id="SM00832"/>
    </source>
</evidence>
<evidence type="ECO:0000313" key="5">
    <source>
        <dbReference type="EMBL" id="NXN33986.1"/>
    </source>
</evidence>
<proteinExistence type="predicted"/>
<dbReference type="EMBL" id="VXBJ01007492">
    <property type="protein sequence ID" value="NXN33986.1"/>
    <property type="molecule type" value="Genomic_DNA"/>
</dbReference>
<organism evidence="5 6">
    <name type="scientific">Nycticryphes semicollaris</name>
    <dbReference type="NCBI Taxonomy" id="227226"/>
    <lineage>
        <taxon>Eukaryota</taxon>
        <taxon>Metazoa</taxon>
        <taxon>Chordata</taxon>
        <taxon>Craniata</taxon>
        <taxon>Vertebrata</taxon>
        <taxon>Euteleostomi</taxon>
        <taxon>Archelosauria</taxon>
        <taxon>Archosauria</taxon>
        <taxon>Dinosauria</taxon>
        <taxon>Saurischia</taxon>
        <taxon>Theropoda</taxon>
        <taxon>Coelurosauria</taxon>
        <taxon>Aves</taxon>
        <taxon>Neognathae</taxon>
        <taxon>Neoaves</taxon>
        <taxon>Charadriiformes</taxon>
        <taxon>Rostratulidae</taxon>
        <taxon>Nycticryphes</taxon>
    </lineage>
</organism>
<keyword evidence="6" id="KW-1185">Reference proteome</keyword>
<dbReference type="GO" id="GO:0005615">
    <property type="term" value="C:extracellular space"/>
    <property type="evidence" value="ECO:0007669"/>
    <property type="project" value="TreeGrafter"/>
</dbReference>
<dbReference type="CDD" id="cd19941">
    <property type="entry name" value="TIL"/>
    <property type="match status" value="1"/>
</dbReference>
<dbReference type="InterPro" id="IPR002919">
    <property type="entry name" value="TIL_dom"/>
</dbReference>
<dbReference type="OrthoDB" id="6132182at2759"/>
<reference evidence="5 6" key="1">
    <citation type="submission" date="2019-09" db="EMBL/GenBank/DDBJ databases">
        <title>Bird 10,000 Genomes (B10K) Project - Family phase.</title>
        <authorList>
            <person name="Zhang G."/>
        </authorList>
    </citation>
    <scope>NUCLEOTIDE SEQUENCE [LARGE SCALE GENOMIC DNA]</scope>
    <source>
        <strain evidence="5">B10K-DU-002-14</strain>
        <tissue evidence="5">Muscle</tissue>
    </source>
</reference>
<evidence type="ECO:0000256" key="1">
    <source>
        <dbReference type="ARBA" id="ARBA00004613"/>
    </source>
</evidence>
<dbReference type="Pfam" id="PF08742">
    <property type="entry name" value="C8"/>
    <property type="match status" value="1"/>
</dbReference>
<dbReference type="InterPro" id="IPR014853">
    <property type="entry name" value="VWF/SSPO/ZAN-like_Cys-rich_dom"/>
</dbReference>
<sequence>PGAQSPVDVLSTSATGPTCPSCPQPCHQVVEPEPFLHLCLHDACSCRGGQRCLCPTLAAYARECAREGAQLSWRNQSFCDVPCGGGQLYQECGRPCGQTCADLRLDGASSCPDLDGLCVPGCNCP</sequence>
<dbReference type="Gene3D" id="2.10.25.10">
    <property type="entry name" value="Laminin"/>
    <property type="match status" value="1"/>
</dbReference>
<accession>A0A7L1I820</accession>
<dbReference type="GO" id="GO:0031012">
    <property type="term" value="C:extracellular matrix"/>
    <property type="evidence" value="ECO:0007669"/>
    <property type="project" value="TreeGrafter"/>
</dbReference>
<dbReference type="Pfam" id="PF01826">
    <property type="entry name" value="TIL"/>
    <property type="match status" value="1"/>
</dbReference>